<protein>
    <recommendedName>
        <fullName evidence="3">C3H1-type domain-containing protein</fullName>
    </recommendedName>
</protein>
<evidence type="ECO:0000259" key="3">
    <source>
        <dbReference type="PROSITE" id="PS50103"/>
    </source>
</evidence>
<reference evidence="4" key="1">
    <citation type="submission" date="2021-02" db="EMBL/GenBank/DDBJ databases">
        <authorList>
            <person name="Dougan E. K."/>
            <person name="Rhodes N."/>
            <person name="Thang M."/>
            <person name="Chan C."/>
        </authorList>
    </citation>
    <scope>NUCLEOTIDE SEQUENCE</scope>
</reference>
<keyword evidence="1" id="KW-0863">Zinc-finger</keyword>
<feature type="region of interest" description="Disordered" evidence="2">
    <location>
        <begin position="264"/>
        <end position="301"/>
    </location>
</feature>
<dbReference type="InterPro" id="IPR012337">
    <property type="entry name" value="RNaseH-like_sf"/>
</dbReference>
<feature type="region of interest" description="Disordered" evidence="2">
    <location>
        <begin position="12"/>
        <end position="33"/>
    </location>
</feature>
<dbReference type="Gene3D" id="3.30.420.10">
    <property type="entry name" value="Ribonuclease H-like superfamily/Ribonuclease H"/>
    <property type="match status" value="1"/>
</dbReference>
<keyword evidence="1" id="KW-0479">Metal-binding</keyword>
<dbReference type="Proteomes" id="UP000604046">
    <property type="component" value="Unassembled WGS sequence"/>
</dbReference>
<evidence type="ECO:0000256" key="1">
    <source>
        <dbReference type="PROSITE-ProRule" id="PRU00723"/>
    </source>
</evidence>
<feature type="compositionally biased region" description="Basic and acidic residues" evidence="2">
    <location>
        <begin position="1147"/>
        <end position="1158"/>
    </location>
</feature>
<feature type="domain" description="C3H1-type" evidence="3">
    <location>
        <begin position="299"/>
        <end position="327"/>
    </location>
</feature>
<dbReference type="InterPro" id="IPR000571">
    <property type="entry name" value="Znf_CCCH"/>
</dbReference>
<organism evidence="4 5">
    <name type="scientific">Symbiodinium natans</name>
    <dbReference type="NCBI Taxonomy" id="878477"/>
    <lineage>
        <taxon>Eukaryota</taxon>
        <taxon>Sar</taxon>
        <taxon>Alveolata</taxon>
        <taxon>Dinophyceae</taxon>
        <taxon>Suessiales</taxon>
        <taxon>Symbiodiniaceae</taxon>
        <taxon>Symbiodinium</taxon>
    </lineage>
</organism>
<gene>
    <name evidence="4" type="ORF">SNAT2548_LOCUS4093</name>
</gene>
<keyword evidence="1" id="KW-0862">Zinc</keyword>
<feature type="compositionally biased region" description="Acidic residues" evidence="2">
    <location>
        <begin position="1236"/>
        <end position="1265"/>
    </location>
</feature>
<sequence length="1750" mass="194944">MARGIEELLNKNQSAAGLKQGQPETVKPGMQDLPKLDEYSPETAAIDLINWMTHISPILEDISDTSGAWWGETLRQASQWCQAFAAASPLQRLQMKPRAVGLLLKPEWSRVERRAAAMLLSAVPEAQRRDIITHGDVTALGVMCRILTVYQPGYKQEKTLILQNLEAPPECQSSMQAVEGLRKWLLWLKRARSIGIVEPDASILMRGLDRLSQDVIRADNELAFRVSLMRASLQVDNNPQPHTVLQYHQHFLAELETHVRTMAGDATTSSASPPRVKGVSAPSTPTNNESPKNQGPPATTPPDVCKFYLKDKGCARGNKCRYKHTMAGLSKEAKKSKCLACGSTSHRVKDCGVPGVKRKDKDTAEGVGNPSSSSSSTTPVTLPNEGASGQDKAAARPLRAITFEPTETAEVKTLMERALDEIKKMRVLRMTCDTIGQAVRGALLDSGATHALRGATAERWMSCLLVKVMRELFWWMIRLLGFIPLGRLIRSLGYSLSWDADGCWLVCPDGTKEDLCLRNGCPEIGDERDLRLIEELENQASAKNLQEHKVSWWMAMLRYVETREVMCAQEAWRKAAFLKAISEEEMMSYHDLEDISPWERLKSLPVNRRRRKRLSRSSTWILRWNRTERLRGPIWSLDGKHDAVVLDLERLRGQTGDVEIWKILLWAALQGKIAAMVVQDVALSEMQHQTDEGFRAKIHYLNVISTMARFRGQVSGGRIETALVLEKCPSSKVGATWAEDGAYKVFAEEVGIEGGSLSTQDTARFVNEWCGLQSPTRRRVARLKTEAAWRNHVLNNHQPFERNCAVCVRNAAGGAYRFPKLAGVTEEAGYPIPKEEDDEFSEGEEEPGDTDGFGAGAMSGPDEVPEEDMPSEEEEKKAWDALMESFKKPVKLETAYFAVPMRNKKAASVLPALQRIYVDIKALGFPLHRVHGDRAGELRSKMIRNWILGKGMIPTTTEGDDPASNGVAEAGVKYLKKRIRTLLDAGALHKGVWPMALHAAAVMQRHDRMGLPNPMLAPFGSPCYIKTKRYKTGAVEEMFEEVKNLADHQKEDLAQHLLNMEDFTKEGCLELLDKLVVAAKDTVVKYLNEYLKRATNHLPEGTVSWATLGVFTGNAIPPHTDVHNERGSWNYVVEVSDGSRRGLWVSGDDRSNPTRGEAEPGEASQALPDGSQCPGRFYNITEKAAGFNPKKFHGFVPNSPNEWLLVGYTPSGVDRLQEEDLDTLRKLGFPLRDVALPDEEEEGDDPDGDDESDEEEEKFPDDPDPDQYNKVSDDEFTDRDDEEPEGNTEPMDAEFVGEWRRCLNLSLAQDSEEVVVGELDKLQSLLAEWEPLQPRIKKAEPEYTKNIEGLLDGLKAAVDVVRKVSPEEARANLGVWKEPIAEEFEVVEKGFEGTTWAEIKKKFDIDDILQVPAKIVYTIKPPKPGSHKLYRRKARIVACGNMIDEQLAECFASSAAGETLRCLLVEVGRRSWLVGAVDVTGAFMLTPMPTEPGEKTVVVSPPGVLILLGIVPKNGDLPGPVAEKTISSVQSWSMSMTCYCVERAVVLALGEMIAKEWKVSELELCELGRAVKFLGCEIHLCEGGYYAVSQEAYITELIRSYQLPPTHLGVVPCPREWLGMEDDDGDPNGPSYTTEEFRGGQKITGELLWLTQRTRPDLAFHLSVMSSQVLKNPAKVTQIGMRILSFLQRTKDYKLHLNPVGTVLQAFSDPSFAPTGQRSRAGTTICLYSCPVAWRSGRQSFITLDVQRTR</sequence>
<feature type="zinc finger region" description="C3H1-type" evidence="1">
    <location>
        <begin position="299"/>
        <end position="327"/>
    </location>
</feature>
<name>A0A812ICY8_9DINO</name>
<feature type="region of interest" description="Disordered" evidence="2">
    <location>
        <begin position="1232"/>
        <end position="1294"/>
    </location>
</feature>
<dbReference type="OrthoDB" id="430476at2759"/>
<evidence type="ECO:0000256" key="2">
    <source>
        <dbReference type="SAM" id="MobiDB-lite"/>
    </source>
</evidence>
<feature type="region of interest" description="Disordered" evidence="2">
    <location>
        <begin position="352"/>
        <end position="395"/>
    </location>
</feature>
<dbReference type="SUPFAM" id="SSF53098">
    <property type="entry name" value="Ribonuclease H-like"/>
    <property type="match status" value="1"/>
</dbReference>
<dbReference type="InterPro" id="IPR036397">
    <property type="entry name" value="RNaseH_sf"/>
</dbReference>
<dbReference type="GO" id="GO:0003676">
    <property type="term" value="F:nucleic acid binding"/>
    <property type="evidence" value="ECO:0007669"/>
    <property type="project" value="InterPro"/>
</dbReference>
<comment type="caution">
    <text evidence="4">The sequence shown here is derived from an EMBL/GenBank/DDBJ whole genome shotgun (WGS) entry which is preliminary data.</text>
</comment>
<feature type="compositionally biased region" description="Polar residues" evidence="2">
    <location>
        <begin position="281"/>
        <end position="297"/>
    </location>
</feature>
<feature type="compositionally biased region" description="Acidic residues" evidence="2">
    <location>
        <begin position="1274"/>
        <end position="1286"/>
    </location>
</feature>
<evidence type="ECO:0000313" key="5">
    <source>
        <dbReference type="Proteomes" id="UP000604046"/>
    </source>
</evidence>
<feature type="region of interest" description="Disordered" evidence="2">
    <location>
        <begin position="1143"/>
        <end position="1172"/>
    </location>
</feature>
<evidence type="ECO:0000313" key="4">
    <source>
        <dbReference type="EMBL" id="CAE7034125.1"/>
    </source>
</evidence>
<feature type="region of interest" description="Disordered" evidence="2">
    <location>
        <begin position="833"/>
        <end position="869"/>
    </location>
</feature>
<dbReference type="EMBL" id="CAJNDS010000249">
    <property type="protein sequence ID" value="CAE7034125.1"/>
    <property type="molecule type" value="Genomic_DNA"/>
</dbReference>
<dbReference type="PROSITE" id="PS50103">
    <property type="entry name" value="ZF_C3H1"/>
    <property type="match status" value="1"/>
</dbReference>
<proteinExistence type="predicted"/>
<dbReference type="GO" id="GO:0008270">
    <property type="term" value="F:zinc ion binding"/>
    <property type="evidence" value="ECO:0007669"/>
    <property type="project" value="UniProtKB-KW"/>
</dbReference>
<keyword evidence="5" id="KW-1185">Reference proteome</keyword>
<accession>A0A812ICY8</accession>
<feature type="compositionally biased region" description="Acidic residues" evidence="2">
    <location>
        <begin position="835"/>
        <end position="849"/>
    </location>
</feature>